<gene>
    <name evidence="2" type="ORF">ERS852397_02865</name>
</gene>
<name>A0A174I6G9_9BACE</name>
<dbReference type="STRING" id="338188.ERS852397_02865"/>
<feature type="chain" id="PRO_5008024006" evidence="1">
    <location>
        <begin position="22"/>
        <end position="218"/>
    </location>
</feature>
<dbReference type="Proteomes" id="UP000095517">
    <property type="component" value="Unassembled WGS sequence"/>
</dbReference>
<keyword evidence="1" id="KW-0732">Signal</keyword>
<accession>A0A174I6G9</accession>
<evidence type="ECO:0000313" key="3">
    <source>
        <dbReference type="Proteomes" id="UP000095517"/>
    </source>
</evidence>
<reference evidence="2 3" key="1">
    <citation type="submission" date="2015-09" db="EMBL/GenBank/DDBJ databases">
        <authorList>
            <consortium name="Pathogen Informatics"/>
        </authorList>
    </citation>
    <scope>NUCLEOTIDE SEQUENCE [LARGE SCALE GENOMIC DNA]</scope>
    <source>
        <strain evidence="2 3">2789STDY5608840</strain>
    </source>
</reference>
<sequence>MKRSIFLFLLGIMLFVCQTKASTINDVSAIETEMINFFRSTLQRNYGSSDGKAVKLMMDALLHYKFHYIIDVDKEALKVINGKLYPDMFGSYFVETNEHPIDSLHTNWKRYDPYHIICGYEFKKQLNGETYYQKELSQATSPLFKEICNAYEATGSLPFTVVLGKFRANNHQCLDAFETDRDVQMLFTFFFWRYLCYCVNIDFMTGKDKTELYIEAVP</sequence>
<evidence type="ECO:0000256" key="1">
    <source>
        <dbReference type="SAM" id="SignalP"/>
    </source>
</evidence>
<dbReference type="RefSeq" id="WP_253280333.1">
    <property type="nucleotide sequence ID" value="NZ_CABIXA010000017.1"/>
</dbReference>
<proteinExistence type="predicted"/>
<dbReference type="AlphaFoldDB" id="A0A174I6G9"/>
<feature type="signal peptide" evidence="1">
    <location>
        <begin position="1"/>
        <end position="21"/>
    </location>
</feature>
<dbReference type="EMBL" id="CYZH01000017">
    <property type="protein sequence ID" value="CUO81646.1"/>
    <property type="molecule type" value="Genomic_DNA"/>
</dbReference>
<protein>
    <submittedName>
        <fullName evidence="2">Uncharacterized protein</fullName>
    </submittedName>
</protein>
<organism evidence="2 3">
    <name type="scientific">Bacteroides finegoldii</name>
    <dbReference type="NCBI Taxonomy" id="338188"/>
    <lineage>
        <taxon>Bacteria</taxon>
        <taxon>Pseudomonadati</taxon>
        <taxon>Bacteroidota</taxon>
        <taxon>Bacteroidia</taxon>
        <taxon>Bacteroidales</taxon>
        <taxon>Bacteroidaceae</taxon>
        <taxon>Bacteroides</taxon>
    </lineage>
</organism>
<evidence type="ECO:0000313" key="2">
    <source>
        <dbReference type="EMBL" id="CUO81646.1"/>
    </source>
</evidence>